<dbReference type="AlphaFoldDB" id="A0A1S0U8J9"/>
<dbReference type="KEGG" id="loa:LOAG_01617"/>
<evidence type="ECO:0000313" key="1">
    <source>
        <dbReference type="EMBL" id="EFO26869.1"/>
    </source>
</evidence>
<name>A0A1S0U8J9_LOALO</name>
<accession>A0A1S0U8J9</accession>
<gene>
    <name evidence="1" type="ORF">LOAG_01617</name>
</gene>
<sequence length="111" mass="12655">MAHSIPPYNSGKSFPPVNNTMKIRHISMVQWIEFFQETQRIIGVAIQHIAYKVSLHLITTRFVYALSLLLSSLSSSSLSSSQSCYFYLLVKENRKEIQEIAVSGIDWFGNN</sequence>
<dbReference type="RefSeq" id="XP_003137204.1">
    <property type="nucleotide sequence ID" value="XM_003137156.1"/>
</dbReference>
<reference evidence="1" key="1">
    <citation type="submission" date="2012-04" db="EMBL/GenBank/DDBJ databases">
        <title>The Genome Sequence of Loa loa.</title>
        <authorList>
            <consortium name="The Broad Institute Genome Sequencing Platform"/>
            <consortium name="Broad Institute Genome Sequencing Center for Infectious Disease"/>
            <person name="Nutman T.B."/>
            <person name="Fink D.L."/>
            <person name="Russ C."/>
            <person name="Young S."/>
            <person name="Zeng Q."/>
            <person name="Gargeya S."/>
            <person name="Alvarado L."/>
            <person name="Berlin A."/>
            <person name="Chapman S.B."/>
            <person name="Chen Z."/>
            <person name="Freedman E."/>
            <person name="Gellesch M."/>
            <person name="Goldberg J."/>
            <person name="Griggs A."/>
            <person name="Gujja S."/>
            <person name="Heilman E.R."/>
            <person name="Heiman D."/>
            <person name="Howarth C."/>
            <person name="Mehta T."/>
            <person name="Neiman D."/>
            <person name="Pearson M."/>
            <person name="Roberts A."/>
            <person name="Saif S."/>
            <person name="Shea T."/>
            <person name="Shenoy N."/>
            <person name="Sisk P."/>
            <person name="Stolte C."/>
            <person name="Sykes S."/>
            <person name="White J."/>
            <person name="Yandava C."/>
            <person name="Haas B."/>
            <person name="Henn M.R."/>
            <person name="Nusbaum C."/>
            <person name="Birren B."/>
        </authorList>
    </citation>
    <scope>NUCLEOTIDE SEQUENCE [LARGE SCALE GENOMIC DNA]</scope>
</reference>
<proteinExistence type="predicted"/>
<protein>
    <submittedName>
        <fullName evidence="1">Uncharacterized protein</fullName>
    </submittedName>
</protein>
<dbReference type="EMBL" id="JH712087">
    <property type="protein sequence ID" value="EFO26869.1"/>
    <property type="molecule type" value="Genomic_DNA"/>
</dbReference>
<dbReference type="GeneID" id="9938994"/>
<dbReference type="InParanoid" id="A0A1S0U8J9"/>
<dbReference type="CTD" id="9938994"/>
<organism evidence="1">
    <name type="scientific">Loa loa</name>
    <name type="common">Eye worm</name>
    <name type="synonym">Filaria loa</name>
    <dbReference type="NCBI Taxonomy" id="7209"/>
    <lineage>
        <taxon>Eukaryota</taxon>
        <taxon>Metazoa</taxon>
        <taxon>Ecdysozoa</taxon>
        <taxon>Nematoda</taxon>
        <taxon>Chromadorea</taxon>
        <taxon>Rhabditida</taxon>
        <taxon>Spirurina</taxon>
        <taxon>Spiruromorpha</taxon>
        <taxon>Filarioidea</taxon>
        <taxon>Onchocercidae</taxon>
        <taxon>Loa</taxon>
    </lineage>
</organism>